<evidence type="ECO:0000256" key="4">
    <source>
        <dbReference type="ARBA" id="ARBA00022840"/>
    </source>
</evidence>
<evidence type="ECO:0000256" key="6">
    <source>
        <dbReference type="ARBA" id="ARBA00034617"/>
    </source>
</evidence>
<dbReference type="GO" id="GO:0016787">
    <property type="term" value="F:hydrolase activity"/>
    <property type="evidence" value="ECO:0007669"/>
    <property type="project" value="UniProtKB-KW"/>
</dbReference>
<organism evidence="11 12">
    <name type="scientific">Parabacteroides faecis</name>
    <dbReference type="NCBI Taxonomy" id="1217282"/>
    <lineage>
        <taxon>Bacteria</taxon>
        <taxon>Pseudomonadati</taxon>
        <taxon>Bacteroidota</taxon>
        <taxon>Bacteroidia</taxon>
        <taxon>Bacteroidales</taxon>
        <taxon>Tannerellaceae</taxon>
        <taxon>Parabacteroides</taxon>
    </lineage>
</organism>
<dbReference type="InterPro" id="IPR014016">
    <property type="entry name" value="UvrD-like_ATP-bd"/>
</dbReference>
<dbReference type="Proteomes" id="UP000533637">
    <property type="component" value="Unassembled WGS sequence"/>
</dbReference>
<dbReference type="InterPro" id="IPR027417">
    <property type="entry name" value="P-loop_NTPase"/>
</dbReference>
<keyword evidence="12" id="KW-1185">Reference proteome</keyword>
<proteinExistence type="predicted"/>
<accession>A0ABR6KT43</accession>
<keyword evidence="3 9" id="KW-0347">Helicase</keyword>
<dbReference type="InterPro" id="IPR000212">
    <property type="entry name" value="DNA_helicase_UvrD/REP"/>
</dbReference>
<dbReference type="PANTHER" id="PTHR11070">
    <property type="entry name" value="UVRD / RECB / PCRA DNA HELICASE FAMILY MEMBER"/>
    <property type="match status" value="1"/>
</dbReference>
<evidence type="ECO:0000256" key="7">
    <source>
        <dbReference type="ARBA" id="ARBA00034808"/>
    </source>
</evidence>
<evidence type="ECO:0000259" key="10">
    <source>
        <dbReference type="PROSITE" id="PS51198"/>
    </source>
</evidence>
<evidence type="ECO:0000256" key="5">
    <source>
        <dbReference type="ARBA" id="ARBA00023235"/>
    </source>
</evidence>
<comment type="caution">
    <text evidence="11">The sequence shown here is derived from an EMBL/GenBank/DDBJ whole genome shotgun (WGS) entry which is preliminary data.</text>
</comment>
<feature type="domain" description="UvrD-like helicase ATP-binding" evidence="10">
    <location>
        <begin position="202"/>
        <end position="533"/>
    </location>
</feature>
<evidence type="ECO:0000256" key="9">
    <source>
        <dbReference type="PROSITE-ProRule" id="PRU00560"/>
    </source>
</evidence>
<dbReference type="PANTHER" id="PTHR11070:SF17">
    <property type="entry name" value="DNA HELICASE IV"/>
    <property type="match status" value="1"/>
</dbReference>
<dbReference type="EC" id="5.6.2.4" evidence="7"/>
<dbReference type="Pfam" id="PF00580">
    <property type="entry name" value="UvrD-helicase"/>
    <property type="match status" value="1"/>
</dbReference>
<dbReference type="EMBL" id="JACHOC010000010">
    <property type="protein sequence ID" value="MBB4624574.1"/>
    <property type="molecule type" value="Genomic_DNA"/>
</dbReference>
<dbReference type="Gene3D" id="3.40.50.300">
    <property type="entry name" value="P-loop containing nucleotide triphosphate hydrolases"/>
    <property type="match status" value="2"/>
</dbReference>
<name>A0ABR6KT43_9BACT</name>
<keyword evidence="4 9" id="KW-0067">ATP-binding</keyword>
<comment type="catalytic activity">
    <reaction evidence="6">
        <text>Couples ATP hydrolysis with the unwinding of duplex DNA by translocating in the 3'-5' direction.</text>
        <dbReference type="EC" id="5.6.2.4"/>
    </reaction>
</comment>
<evidence type="ECO:0000256" key="3">
    <source>
        <dbReference type="ARBA" id="ARBA00022806"/>
    </source>
</evidence>
<gene>
    <name evidence="11" type="ORF">GGQ57_004505</name>
</gene>
<sequence>MIFNKTEEQEKQYLQQILEIINDTINNTDKSVKEHVDTLQEHKDYLWSNKDIDPHEIRSMRESILNHFALGENVIDKRKRLSKILDIPYFGRIDFCEKKEGKLTTPIYIGIHTFYDPLSRTNLIYDWRAPVSSMFYDHELGEASYISPSGEVYGDMSLKRQYRIRKGRMEFMIESSLTVHDDILQKELSANADDKMKNIVTTIQREQNRIIRNEDASILIIQGVAGSGKTSIALHRIAYLLYALKGNISSKDILIISPNKIFADYISNVLPELGEETVPETSMEQILSSILYNKYKYQNFFEQVSELLERPTPDFIERIQYKSSPDFVLQLDKFILHIENTYLHATDVKLNRYITIPAEFIKEQFRRFNRYPMRQRFETMTEYIMEMMAIQYNFSVTTAEKTLLKKEIKKMFAGNNDLQVYKDFFEWAGKPKMFKTRKNHTLEYTDLAPLAYLHLALEGYPPHSPVKHLLIDEMQDYPPIQYKIIQKLYSCRKTILGDTCQSVNPYGSSTAEMIRKVFATGEIMKLCKSYRSTFEITAFTQNIRPNTDLEPVVRHGEHPRILRFQNSEKEIDGITELISLFRKSKYKSLGIICKTETQAREIADKLLKHTDNIYFLSSQSSAFVKGIIITSSHMAKGLEFDEVIVPQANNKNYCSEIDKSMLYVAVTRAMHKLTVTYWGKPCDFIYISPTLKSSDLNPL</sequence>
<evidence type="ECO:0000256" key="2">
    <source>
        <dbReference type="ARBA" id="ARBA00022801"/>
    </source>
</evidence>
<evidence type="ECO:0000256" key="8">
    <source>
        <dbReference type="ARBA" id="ARBA00048988"/>
    </source>
</evidence>
<keyword evidence="2 9" id="KW-0378">Hydrolase</keyword>
<protein>
    <recommendedName>
        <fullName evidence="7">DNA 3'-5' helicase</fullName>
        <ecNumber evidence="7">5.6.2.4</ecNumber>
    </recommendedName>
</protein>
<evidence type="ECO:0000313" key="12">
    <source>
        <dbReference type="Proteomes" id="UP000533637"/>
    </source>
</evidence>
<dbReference type="Pfam" id="PF13361">
    <property type="entry name" value="UvrD_C"/>
    <property type="match status" value="1"/>
</dbReference>
<feature type="binding site" evidence="9">
    <location>
        <begin position="223"/>
        <end position="230"/>
    </location>
    <ligand>
        <name>ATP</name>
        <dbReference type="ChEBI" id="CHEBI:30616"/>
    </ligand>
</feature>
<dbReference type="RefSeq" id="WP_183672172.1">
    <property type="nucleotide sequence ID" value="NZ_BMPB01000009.1"/>
</dbReference>
<dbReference type="SUPFAM" id="SSF52540">
    <property type="entry name" value="P-loop containing nucleoside triphosphate hydrolases"/>
    <property type="match status" value="1"/>
</dbReference>
<comment type="catalytic activity">
    <reaction evidence="8">
        <text>ATP + H2O = ADP + phosphate + H(+)</text>
        <dbReference type="Rhea" id="RHEA:13065"/>
        <dbReference type="ChEBI" id="CHEBI:15377"/>
        <dbReference type="ChEBI" id="CHEBI:15378"/>
        <dbReference type="ChEBI" id="CHEBI:30616"/>
        <dbReference type="ChEBI" id="CHEBI:43474"/>
        <dbReference type="ChEBI" id="CHEBI:456216"/>
        <dbReference type="EC" id="5.6.2.4"/>
    </reaction>
</comment>
<dbReference type="InterPro" id="IPR014017">
    <property type="entry name" value="DNA_helicase_UvrD-like_C"/>
</dbReference>
<reference evidence="11 12" key="1">
    <citation type="submission" date="2020-08" db="EMBL/GenBank/DDBJ databases">
        <title>Genomic Encyclopedia of Type Strains, Phase IV (KMG-IV): sequencing the most valuable type-strain genomes for metagenomic binning, comparative biology and taxonomic classification.</title>
        <authorList>
            <person name="Goeker M."/>
        </authorList>
    </citation>
    <scope>NUCLEOTIDE SEQUENCE [LARGE SCALE GENOMIC DNA]</scope>
    <source>
        <strain evidence="11 12">DSM 102983</strain>
    </source>
</reference>
<dbReference type="GO" id="GO:0003678">
    <property type="term" value="F:DNA helicase activity"/>
    <property type="evidence" value="ECO:0007669"/>
    <property type="project" value="UniProtKB-EC"/>
</dbReference>
<keyword evidence="5" id="KW-0413">Isomerase</keyword>
<evidence type="ECO:0000256" key="1">
    <source>
        <dbReference type="ARBA" id="ARBA00022741"/>
    </source>
</evidence>
<dbReference type="PROSITE" id="PS51198">
    <property type="entry name" value="UVRD_HELICASE_ATP_BIND"/>
    <property type="match status" value="1"/>
</dbReference>
<evidence type="ECO:0000313" key="11">
    <source>
        <dbReference type="EMBL" id="MBB4624574.1"/>
    </source>
</evidence>
<keyword evidence="1 9" id="KW-0547">Nucleotide-binding</keyword>